<dbReference type="SUPFAM" id="SSF50630">
    <property type="entry name" value="Acid proteases"/>
    <property type="match status" value="1"/>
</dbReference>
<proteinExistence type="predicted"/>
<sequence>MVDTGSTHNFITKREANRLGLRAVHSGGRMKAVNSEAQPTCGVAKNVSTRIGEWSGSLDFTVATMDDFELVLGMDFLHTSKAVPIPHLGSLLVTSHQPCLLRTHAQAEKGKELKGPLLSAMQLKKGMRRNEPTFLATLSMKDEEVEGDIPEVIREFLGEYADILPKELPKSLPPRRAIDHSIELVAGIHMAPKHWRAPLDVAWAFWSC</sequence>
<dbReference type="Gramene" id="AUR62032892-RA">
    <property type="protein sequence ID" value="AUR62032892-RA:cds"/>
    <property type="gene ID" value="AUR62032892"/>
</dbReference>
<dbReference type="PANTHER" id="PTHR12917">
    <property type="entry name" value="ASPARTYL PROTEASE DDI-RELATED"/>
    <property type="match status" value="1"/>
</dbReference>
<dbReference type="Pfam" id="PF13975">
    <property type="entry name" value="gag-asp_proteas"/>
    <property type="match status" value="1"/>
</dbReference>
<accession>A0A803MNP1</accession>
<dbReference type="Proteomes" id="UP000596660">
    <property type="component" value="Unplaced"/>
</dbReference>
<name>A0A803MNP1_CHEQI</name>
<keyword evidence="2" id="KW-1185">Reference proteome</keyword>
<dbReference type="OMA" id="PKWFESS"/>
<evidence type="ECO:0000313" key="1">
    <source>
        <dbReference type="EnsemblPlants" id="AUR62032892-RA:cds"/>
    </source>
</evidence>
<dbReference type="EnsemblPlants" id="AUR62032892-RA">
    <property type="protein sequence ID" value="AUR62032892-RA:cds"/>
    <property type="gene ID" value="AUR62032892"/>
</dbReference>
<dbReference type="Gene3D" id="2.40.70.10">
    <property type="entry name" value="Acid Proteases"/>
    <property type="match status" value="1"/>
</dbReference>
<reference evidence="1" key="1">
    <citation type="journal article" date="2017" name="Nature">
        <title>The genome of Chenopodium quinoa.</title>
        <authorList>
            <person name="Jarvis D.E."/>
            <person name="Ho Y.S."/>
            <person name="Lightfoot D.J."/>
            <person name="Schmoeckel S.M."/>
            <person name="Li B."/>
            <person name="Borm T.J.A."/>
            <person name="Ohyanagi H."/>
            <person name="Mineta K."/>
            <person name="Michell C.T."/>
            <person name="Saber N."/>
            <person name="Kharbatia N.M."/>
            <person name="Rupper R.R."/>
            <person name="Sharp A.R."/>
            <person name="Dally N."/>
            <person name="Boughton B.A."/>
            <person name="Woo Y.H."/>
            <person name="Gao G."/>
            <person name="Schijlen E.G.W.M."/>
            <person name="Guo X."/>
            <person name="Momin A.A."/>
            <person name="Negrao S."/>
            <person name="Al-Babili S."/>
            <person name="Gehring C."/>
            <person name="Roessner U."/>
            <person name="Jung C."/>
            <person name="Murphy K."/>
            <person name="Arold S.T."/>
            <person name="Gojobori T."/>
            <person name="van der Linden C.G."/>
            <person name="van Loo E.N."/>
            <person name="Jellen E.N."/>
            <person name="Maughan P.J."/>
            <person name="Tester M."/>
        </authorList>
    </citation>
    <scope>NUCLEOTIDE SEQUENCE [LARGE SCALE GENOMIC DNA]</scope>
    <source>
        <strain evidence="1">cv. PI 614886</strain>
    </source>
</reference>
<protein>
    <submittedName>
        <fullName evidence="1">Uncharacterized protein</fullName>
    </submittedName>
</protein>
<dbReference type="CDD" id="cd00303">
    <property type="entry name" value="retropepsin_like"/>
    <property type="match status" value="1"/>
</dbReference>
<dbReference type="AlphaFoldDB" id="A0A803MNP1"/>
<evidence type="ECO:0000313" key="2">
    <source>
        <dbReference type="Proteomes" id="UP000596660"/>
    </source>
</evidence>
<dbReference type="PANTHER" id="PTHR12917:SF18">
    <property type="entry name" value="DNA DAMAGE-INDUCIBLE PROTEIN 1-LIKE"/>
    <property type="match status" value="1"/>
</dbReference>
<organism evidence="1 2">
    <name type="scientific">Chenopodium quinoa</name>
    <name type="common">Quinoa</name>
    <dbReference type="NCBI Taxonomy" id="63459"/>
    <lineage>
        <taxon>Eukaryota</taxon>
        <taxon>Viridiplantae</taxon>
        <taxon>Streptophyta</taxon>
        <taxon>Embryophyta</taxon>
        <taxon>Tracheophyta</taxon>
        <taxon>Spermatophyta</taxon>
        <taxon>Magnoliopsida</taxon>
        <taxon>eudicotyledons</taxon>
        <taxon>Gunneridae</taxon>
        <taxon>Pentapetalae</taxon>
        <taxon>Caryophyllales</taxon>
        <taxon>Chenopodiaceae</taxon>
        <taxon>Chenopodioideae</taxon>
        <taxon>Atripliceae</taxon>
        <taxon>Chenopodium</taxon>
    </lineage>
</organism>
<dbReference type="InterPro" id="IPR021109">
    <property type="entry name" value="Peptidase_aspartic_dom_sf"/>
</dbReference>
<reference evidence="1" key="2">
    <citation type="submission" date="2021-03" db="UniProtKB">
        <authorList>
            <consortium name="EnsemblPlants"/>
        </authorList>
    </citation>
    <scope>IDENTIFICATION</scope>
</reference>